<evidence type="ECO:0000313" key="2">
    <source>
        <dbReference type="EMBL" id="PLB45651.1"/>
    </source>
</evidence>
<reference evidence="2 3" key="1">
    <citation type="submission" date="2016-12" db="EMBL/GenBank/DDBJ databases">
        <title>The genomes of Aspergillus section Nigri reveals drivers in fungal speciation.</title>
        <authorList>
            <consortium name="DOE Joint Genome Institute"/>
            <person name="Vesth T.C."/>
            <person name="Nybo J."/>
            <person name="Theobald S."/>
            <person name="Brandl J."/>
            <person name="Frisvad J.C."/>
            <person name="Nielsen K.F."/>
            <person name="Lyhne E.K."/>
            <person name="Kogle M.E."/>
            <person name="Kuo A."/>
            <person name="Riley R."/>
            <person name="Clum A."/>
            <person name="Nolan M."/>
            <person name="Lipzen A."/>
            <person name="Salamov A."/>
            <person name="Henrissat B."/>
            <person name="Wiebenga A."/>
            <person name="De Vries R.P."/>
            <person name="Grigoriev I.V."/>
            <person name="Mortensen U.H."/>
            <person name="Andersen M.R."/>
            <person name="Baker S.E."/>
        </authorList>
    </citation>
    <scope>NUCLEOTIDE SEQUENCE [LARGE SCALE GENOMIC DNA]</scope>
    <source>
        <strain evidence="2 3">IBT 23096</strain>
    </source>
</reference>
<keyword evidence="3" id="KW-1185">Reference proteome</keyword>
<proteinExistence type="predicted"/>
<dbReference type="Proteomes" id="UP000234275">
    <property type="component" value="Unassembled WGS sequence"/>
</dbReference>
<accession>A0A2I2FYD8</accession>
<dbReference type="RefSeq" id="XP_024700953.1">
    <property type="nucleotide sequence ID" value="XM_024843007.1"/>
</dbReference>
<dbReference type="AlphaFoldDB" id="A0A2I2FYD8"/>
<protein>
    <submittedName>
        <fullName evidence="2">Uncharacterized protein</fullName>
    </submittedName>
</protein>
<feature type="region of interest" description="Disordered" evidence="1">
    <location>
        <begin position="62"/>
        <end position="109"/>
    </location>
</feature>
<dbReference type="GeneID" id="36550706"/>
<comment type="caution">
    <text evidence="2">The sequence shown here is derived from an EMBL/GenBank/DDBJ whole genome shotgun (WGS) entry which is preliminary data.</text>
</comment>
<dbReference type="VEuPathDB" id="FungiDB:P170DRAFT_248424"/>
<name>A0A2I2FYD8_9EURO</name>
<dbReference type="EMBL" id="MSFO01000007">
    <property type="protein sequence ID" value="PLB45651.1"/>
    <property type="molecule type" value="Genomic_DNA"/>
</dbReference>
<evidence type="ECO:0000256" key="1">
    <source>
        <dbReference type="SAM" id="MobiDB-lite"/>
    </source>
</evidence>
<feature type="compositionally biased region" description="Basic residues" evidence="1">
    <location>
        <begin position="65"/>
        <end position="83"/>
    </location>
</feature>
<organism evidence="2 3">
    <name type="scientific">Aspergillus steynii IBT 23096</name>
    <dbReference type="NCBI Taxonomy" id="1392250"/>
    <lineage>
        <taxon>Eukaryota</taxon>
        <taxon>Fungi</taxon>
        <taxon>Dikarya</taxon>
        <taxon>Ascomycota</taxon>
        <taxon>Pezizomycotina</taxon>
        <taxon>Eurotiomycetes</taxon>
        <taxon>Eurotiomycetidae</taxon>
        <taxon>Eurotiales</taxon>
        <taxon>Aspergillaceae</taxon>
        <taxon>Aspergillus</taxon>
        <taxon>Aspergillus subgen. Circumdati</taxon>
    </lineage>
</organism>
<gene>
    <name evidence="2" type="ORF">P170DRAFT_248424</name>
</gene>
<sequence length="155" mass="17665">MMPRNYSGVPKKTPMAGGETLVGWWVIRTIEMSWREGEREEDLIGNRFCCYFLLSVVSTGSPVRTKFHNPTGKKRKEEKRKKKGREEKDSGPNSRGRRKAIGDGGRHVFPSNRGTVIDQGILISPVVWWRINKQSSESVLPILHRACRQTSLVTE</sequence>
<evidence type="ECO:0000313" key="3">
    <source>
        <dbReference type="Proteomes" id="UP000234275"/>
    </source>
</evidence>